<comment type="caution">
    <text evidence="6">Lacks conserved residue(s) required for the propagation of feature annotation.</text>
</comment>
<dbReference type="PATRIC" id="fig|649755.3.peg.1648"/>
<dbReference type="Gene3D" id="3.40.50.150">
    <property type="entry name" value="Vaccinia Virus protein VP39"/>
    <property type="match status" value="1"/>
</dbReference>
<evidence type="ECO:0000256" key="3">
    <source>
        <dbReference type="ARBA" id="ARBA00022603"/>
    </source>
</evidence>
<dbReference type="Pfam" id="PF02527">
    <property type="entry name" value="GidB"/>
    <property type="match status" value="1"/>
</dbReference>
<accession>U2PCX1</accession>
<comment type="subcellular location">
    <subcellularLocation>
        <location evidence="6">Cytoplasm</location>
    </subcellularLocation>
</comment>
<sequence>MSMTKETFKKALENKNIMVTKKMLDQFEKYMHLLLEWNQKMNLTAITIEEEIWEKHFYDSIVPFENLSHKTLCDVGSGAGFPGIPLKIVFPDMELTIVEPLQKRCRFLETVKEALDLKGVNIYPERAEDFVKEHRESYDVVSARAVARLSILLELCAPLVKMKGHFIALKGKQGHEELLEAQKALDILGMKLEKEDTIDVDEATRINLYMQKVKPTPNKYPRAYGQIKKKPLGGV</sequence>
<dbReference type="HOGENOM" id="CLU_065341_0_1_9"/>
<feature type="binding site" evidence="6">
    <location>
        <begin position="127"/>
        <end position="128"/>
    </location>
    <ligand>
        <name>S-adenosyl-L-methionine</name>
        <dbReference type="ChEBI" id="CHEBI:59789"/>
    </ligand>
</feature>
<dbReference type="CDD" id="cd02440">
    <property type="entry name" value="AdoMet_MTases"/>
    <property type="match status" value="1"/>
</dbReference>
<evidence type="ECO:0000256" key="4">
    <source>
        <dbReference type="ARBA" id="ARBA00022679"/>
    </source>
</evidence>
<feature type="binding site" evidence="6">
    <location>
        <position position="81"/>
    </location>
    <ligand>
        <name>S-adenosyl-L-methionine</name>
        <dbReference type="ChEBI" id="CHEBI:59789"/>
    </ligand>
</feature>
<protein>
    <recommendedName>
        <fullName evidence="6">Ribosomal RNA small subunit methyltransferase G</fullName>
        <ecNumber evidence="6">2.1.1.-</ecNumber>
    </recommendedName>
    <alternativeName>
        <fullName evidence="6">16S rRNA 7-methylguanosine methyltransferase</fullName>
        <shortName evidence="6">16S rRNA m7G methyltransferase</shortName>
    </alternativeName>
</protein>
<keyword evidence="2 6" id="KW-0698">rRNA processing</keyword>
<keyword evidence="1 6" id="KW-0963">Cytoplasm</keyword>
<evidence type="ECO:0000313" key="8">
    <source>
        <dbReference type="Proteomes" id="UP000016658"/>
    </source>
</evidence>
<gene>
    <name evidence="6" type="primary">rsmG</name>
    <name evidence="7" type="ORF">HMPREF0367_01781</name>
</gene>
<keyword evidence="4 6" id="KW-0808">Transferase</keyword>
<feature type="binding site" evidence="6">
    <location>
        <position position="76"/>
    </location>
    <ligand>
        <name>S-adenosyl-L-methionine</name>
        <dbReference type="ChEBI" id="CHEBI:59789"/>
    </ligand>
</feature>
<evidence type="ECO:0000256" key="6">
    <source>
        <dbReference type="HAMAP-Rule" id="MF_00074"/>
    </source>
</evidence>
<comment type="function">
    <text evidence="6">Specifically methylates the N7 position of a guanine in 16S rRNA.</text>
</comment>
<dbReference type="EC" id="2.1.1.-" evidence="6"/>
<evidence type="ECO:0000313" key="7">
    <source>
        <dbReference type="EMBL" id="ERK41961.1"/>
    </source>
</evidence>
<comment type="caution">
    <text evidence="7">The sequence shown here is derived from an EMBL/GenBank/DDBJ whole genome shotgun (WGS) entry which is preliminary data.</text>
</comment>
<keyword evidence="5 6" id="KW-0949">S-adenosyl-L-methionine</keyword>
<name>U2PCX1_9FIRM</name>
<feature type="binding site" evidence="6">
    <location>
        <position position="144"/>
    </location>
    <ligand>
        <name>S-adenosyl-L-methionine</name>
        <dbReference type="ChEBI" id="CHEBI:59789"/>
    </ligand>
</feature>
<reference evidence="7 8" key="1">
    <citation type="submission" date="2013-06" db="EMBL/GenBank/DDBJ databases">
        <authorList>
            <person name="Weinstock G."/>
            <person name="Sodergren E."/>
            <person name="Lobos E.A."/>
            <person name="Fulton L."/>
            <person name="Fulton R."/>
            <person name="Courtney L."/>
            <person name="Fronick C."/>
            <person name="O'Laughlin M."/>
            <person name="Godfrey J."/>
            <person name="Wilson R.M."/>
            <person name="Miner T."/>
            <person name="Farmer C."/>
            <person name="Delehaunty K."/>
            <person name="Cordes M."/>
            <person name="Minx P."/>
            <person name="Tomlinson C."/>
            <person name="Chen J."/>
            <person name="Wollam A."/>
            <person name="Pepin K.H."/>
            <person name="Bhonagiri V."/>
            <person name="Zhang X."/>
            <person name="Warren W."/>
            <person name="Mitreva M."/>
            <person name="Mardis E.R."/>
            <person name="Wilson R.K."/>
        </authorList>
    </citation>
    <scope>NUCLEOTIDE SEQUENCE [LARGE SCALE GENOMIC DNA]</scope>
    <source>
        <strain evidence="7 8">ATCC 27803</strain>
    </source>
</reference>
<proteinExistence type="inferred from homology"/>
<keyword evidence="3 6" id="KW-0489">Methyltransferase</keyword>
<dbReference type="PANTHER" id="PTHR31760">
    <property type="entry name" value="S-ADENOSYL-L-METHIONINE-DEPENDENT METHYLTRANSFERASES SUPERFAMILY PROTEIN"/>
    <property type="match status" value="1"/>
</dbReference>
<dbReference type="PANTHER" id="PTHR31760:SF0">
    <property type="entry name" value="S-ADENOSYL-L-METHIONINE-DEPENDENT METHYLTRANSFERASES SUPERFAMILY PROTEIN"/>
    <property type="match status" value="1"/>
</dbReference>
<evidence type="ECO:0000256" key="5">
    <source>
        <dbReference type="ARBA" id="ARBA00022691"/>
    </source>
</evidence>
<dbReference type="AlphaFoldDB" id="U2PCX1"/>
<dbReference type="SUPFAM" id="SSF53335">
    <property type="entry name" value="S-adenosyl-L-methionine-dependent methyltransferases"/>
    <property type="match status" value="1"/>
</dbReference>
<dbReference type="HAMAP" id="MF_00074">
    <property type="entry name" value="16SrRNA_methyltr_G"/>
    <property type="match status" value="1"/>
</dbReference>
<dbReference type="EMBL" id="AWVI01000095">
    <property type="protein sequence ID" value="ERK41961.1"/>
    <property type="molecule type" value="Genomic_DNA"/>
</dbReference>
<evidence type="ECO:0000256" key="2">
    <source>
        <dbReference type="ARBA" id="ARBA00022552"/>
    </source>
</evidence>
<dbReference type="Proteomes" id="UP000016658">
    <property type="component" value="Unassembled WGS sequence"/>
</dbReference>
<dbReference type="InterPro" id="IPR029063">
    <property type="entry name" value="SAM-dependent_MTases_sf"/>
</dbReference>
<dbReference type="FunFam" id="3.40.50.150:FF:000041">
    <property type="entry name" value="Ribosomal RNA small subunit methyltransferase G"/>
    <property type="match status" value="1"/>
</dbReference>
<dbReference type="PIRSF" id="PIRSF003078">
    <property type="entry name" value="GidB"/>
    <property type="match status" value="1"/>
</dbReference>
<dbReference type="GO" id="GO:0005829">
    <property type="term" value="C:cytosol"/>
    <property type="evidence" value="ECO:0007669"/>
    <property type="project" value="TreeGrafter"/>
</dbReference>
<dbReference type="GO" id="GO:0070043">
    <property type="term" value="F:rRNA (guanine-N7-)-methyltransferase activity"/>
    <property type="evidence" value="ECO:0007669"/>
    <property type="project" value="UniProtKB-UniRule"/>
</dbReference>
<organism evidence="7 8">
    <name type="scientific">Faecalitalea cylindroides ATCC 27803</name>
    <dbReference type="NCBI Taxonomy" id="649755"/>
    <lineage>
        <taxon>Bacteria</taxon>
        <taxon>Bacillati</taxon>
        <taxon>Bacillota</taxon>
        <taxon>Erysipelotrichia</taxon>
        <taxon>Erysipelotrichales</taxon>
        <taxon>Erysipelotrichaceae</taxon>
        <taxon>Faecalitalea</taxon>
    </lineage>
</organism>
<dbReference type="InterPro" id="IPR003682">
    <property type="entry name" value="rRNA_ssu_MeTfrase_G"/>
</dbReference>
<evidence type="ECO:0000256" key="1">
    <source>
        <dbReference type="ARBA" id="ARBA00022490"/>
    </source>
</evidence>
<dbReference type="NCBIfam" id="TIGR00138">
    <property type="entry name" value="rsmG_gidB"/>
    <property type="match status" value="1"/>
</dbReference>
<comment type="similarity">
    <text evidence="6">Belongs to the methyltransferase superfamily. RNA methyltransferase RsmG family.</text>
</comment>